<evidence type="ECO:0000256" key="5">
    <source>
        <dbReference type="SAM" id="Phobius"/>
    </source>
</evidence>
<evidence type="ECO:0000256" key="4">
    <source>
        <dbReference type="ARBA" id="ARBA00023136"/>
    </source>
</evidence>
<dbReference type="InterPro" id="IPR020846">
    <property type="entry name" value="MFS_dom"/>
</dbReference>
<feature type="non-terminal residue" evidence="7">
    <location>
        <position position="1"/>
    </location>
</feature>
<dbReference type="GO" id="GO:0022857">
    <property type="term" value="F:transmembrane transporter activity"/>
    <property type="evidence" value="ECO:0007669"/>
    <property type="project" value="InterPro"/>
</dbReference>
<dbReference type="EMBL" id="GANO01002755">
    <property type="protein sequence ID" value="JAB57116.1"/>
    <property type="molecule type" value="mRNA"/>
</dbReference>
<comment type="subcellular location">
    <subcellularLocation>
        <location evidence="1">Membrane</location>
        <topology evidence="1">Multi-pass membrane protein</topology>
    </subcellularLocation>
</comment>
<feature type="transmembrane region" description="Helical" evidence="5">
    <location>
        <begin position="205"/>
        <end position="224"/>
    </location>
</feature>
<evidence type="ECO:0000259" key="6">
    <source>
        <dbReference type="PROSITE" id="PS50850"/>
    </source>
</evidence>
<feature type="transmembrane region" description="Helical" evidence="5">
    <location>
        <begin position="277"/>
        <end position="297"/>
    </location>
</feature>
<proteinExistence type="evidence at transcript level"/>
<dbReference type="InterPro" id="IPR005829">
    <property type="entry name" value="Sugar_transporter_CS"/>
</dbReference>
<dbReference type="SUPFAM" id="SSF103473">
    <property type="entry name" value="MFS general substrate transporter"/>
    <property type="match status" value="1"/>
</dbReference>
<keyword evidence="7" id="KW-0762">Sugar transport</keyword>
<evidence type="ECO:0000256" key="1">
    <source>
        <dbReference type="ARBA" id="ARBA00004141"/>
    </source>
</evidence>
<keyword evidence="7" id="KW-0813">Transport</keyword>
<name>U5ERL5_9DIPT</name>
<feature type="domain" description="Major facilitator superfamily (MFS) profile" evidence="6">
    <location>
        <begin position="1"/>
        <end position="393"/>
    </location>
</feature>
<dbReference type="PANTHER" id="PTHR23529">
    <property type="entry name" value="GH19118P-RELATED"/>
    <property type="match status" value="1"/>
</dbReference>
<feature type="transmembrane region" description="Helical" evidence="5">
    <location>
        <begin position="90"/>
        <end position="113"/>
    </location>
</feature>
<dbReference type="GO" id="GO:0016020">
    <property type="term" value="C:membrane"/>
    <property type="evidence" value="ECO:0007669"/>
    <property type="project" value="UniProtKB-SubCell"/>
</dbReference>
<keyword evidence="3 5" id="KW-1133">Transmembrane helix</keyword>
<feature type="transmembrane region" description="Helical" evidence="5">
    <location>
        <begin position="337"/>
        <end position="359"/>
    </location>
</feature>
<feature type="transmembrane region" description="Helical" evidence="5">
    <location>
        <begin position="244"/>
        <end position="265"/>
    </location>
</feature>
<dbReference type="PROSITE" id="PS50850">
    <property type="entry name" value="MFS"/>
    <property type="match status" value="1"/>
</dbReference>
<dbReference type="Gene3D" id="1.20.1250.20">
    <property type="entry name" value="MFS general substrate transporter like domains"/>
    <property type="match status" value="1"/>
</dbReference>
<dbReference type="Pfam" id="PF00083">
    <property type="entry name" value="Sugar_tr"/>
    <property type="match status" value="1"/>
</dbReference>
<dbReference type="PROSITE" id="PS00217">
    <property type="entry name" value="SUGAR_TRANSPORT_2"/>
    <property type="match status" value="1"/>
</dbReference>
<feature type="transmembrane region" description="Helical" evidence="5">
    <location>
        <begin position="119"/>
        <end position="139"/>
    </location>
</feature>
<keyword evidence="2 5" id="KW-0812">Transmembrane</keyword>
<dbReference type="PANTHER" id="PTHR23529:SF2">
    <property type="entry name" value="GH19118P-RELATED"/>
    <property type="match status" value="1"/>
</dbReference>
<reference evidence="7" key="1">
    <citation type="journal article" date="2014" name="Insect Biochem. Mol. Biol.">
        <title>An insight into the sialome of the frog biting fly, Corethrella appendiculata.</title>
        <authorList>
            <person name="Ribeiro J.M.C."/>
            <person name="Chagas A.C."/>
            <person name="Pham V.M."/>
            <person name="Lounibos L.P."/>
            <person name="Calvo E."/>
        </authorList>
    </citation>
    <scope>NUCLEOTIDE SEQUENCE</scope>
    <source>
        <tissue evidence="7">Salivary glands</tissue>
    </source>
</reference>
<feature type="transmembrane region" description="Helical" evidence="5">
    <location>
        <begin position="55"/>
        <end position="78"/>
    </location>
</feature>
<feature type="transmembrane region" description="Helical" evidence="5">
    <location>
        <begin position="371"/>
        <end position="389"/>
    </location>
</feature>
<keyword evidence="4 5" id="KW-0472">Membrane</keyword>
<evidence type="ECO:0000256" key="2">
    <source>
        <dbReference type="ARBA" id="ARBA00022692"/>
    </source>
</evidence>
<evidence type="ECO:0000256" key="3">
    <source>
        <dbReference type="ARBA" id="ARBA00022989"/>
    </source>
</evidence>
<feature type="transmembrane region" description="Helical" evidence="5">
    <location>
        <begin position="30"/>
        <end position="49"/>
    </location>
</feature>
<dbReference type="AlphaFoldDB" id="U5ERL5"/>
<accession>U5ERL5</accession>
<feature type="transmembrane region" description="Helical" evidence="5">
    <location>
        <begin position="303"/>
        <end position="325"/>
    </location>
</feature>
<evidence type="ECO:0000313" key="7">
    <source>
        <dbReference type="EMBL" id="JAB57116.1"/>
    </source>
</evidence>
<protein>
    <submittedName>
        <fullName evidence="7">Putative glucose transporter</fullName>
    </submittedName>
</protein>
<dbReference type="InterPro" id="IPR036259">
    <property type="entry name" value="MFS_trans_sf"/>
</dbReference>
<feature type="transmembrane region" description="Helical" evidence="5">
    <location>
        <begin position="6"/>
        <end position="23"/>
    </location>
</feature>
<sequence length="407" mass="45768">FLFPKILFFVGAIVGNVIASLFGQKLSPKYFVFIATVSYFVNGILLILQTDFATIMFLANFFSGFGYGLALMIIYFYAAEIATKKFRGKLIYTLTLAQIFGCLAFTFLNISSLRSKDRVLQDVGITTISLSIAACFLAYKRMIDSPLSILRANVNDPRAFTNLLRARNEHIQSMRAMKDLNDFKEMANECEKMNGSPFSDNNCKVMLAVLMARLITVLHFNYYLNLFKNGLVFELLFSSTTLNLHHYTAPLLLMLLKFCGAFAYLFMVDRIKRKMCFVLSSGIVGLLLIVAGIVISIDDVPAILLIFAEFASTFGMISAGDIILCESFYVKRRNLSAGIILIAENLLQILTIICAKLFVQWAHWHATRINIITSGCFVFMMIRFVLISFPDTRGKSLKEATRLVNSS</sequence>
<dbReference type="InterPro" id="IPR005828">
    <property type="entry name" value="MFS_sugar_transport-like"/>
</dbReference>
<organism evidence="7">
    <name type="scientific">Corethrella appendiculata</name>
    <dbReference type="NCBI Taxonomy" id="1370023"/>
    <lineage>
        <taxon>Eukaryota</taxon>
        <taxon>Metazoa</taxon>
        <taxon>Ecdysozoa</taxon>
        <taxon>Arthropoda</taxon>
        <taxon>Hexapoda</taxon>
        <taxon>Insecta</taxon>
        <taxon>Pterygota</taxon>
        <taxon>Neoptera</taxon>
        <taxon>Endopterygota</taxon>
        <taxon>Diptera</taxon>
        <taxon>Nematocera</taxon>
        <taxon>Culicoidea</taxon>
        <taxon>Chaoboridae</taxon>
        <taxon>Corethrella</taxon>
    </lineage>
</organism>